<protein>
    <submittedName>
        <fullName evidence="1">Uncharacterized protein</fullName>
    </submittedName>
</protein>
<dbReference type="Proteomes" id="UP000729402">
    <property type="component" value="Unassembled WGS sequence"/>
</dbReference>
<evidence type="ECO:0000313" key="1">
    <source>
        <dbReference type="EMBL" id="KAG8050914.1"/>
    </source>
</evidence>
<sequence length="66" mass="7543">MTDAIPLGEFPSWATCKVSSVSFKKWWSEMSEHVINHRTQRFCLSLDPSFTDINPEVGFGLRSHAE</sequence>
<reference evidence="1" key="1">
    <citation type="journal article" date="2021" name="bioRxiv">
        <title>Whole Genome Assembly and Annotation of Northern Wild Rice, Zizania palustris L., Supports a Whole Genome Duplication in the Zizania Genus.</title>
        <authorList>
            <person name="Haas M."/>
            <person name="Kono T."/>
            <person name="Macchietto M."/>
            <person name="Millas R."/>
            <person name="McGilp L."/>
            <person name="Shao M."/>
            <person name="Duquette J."/>
            <person name="Hirsch C.N."/>
            <person name="Kimball J."/>
        </authorList>
    </citation>
    <scope>NUCLEOTIDE SEQUENCE</scope>
    <source>
        <tissue evidence="1">Fresh leaf tissue</tissue>
    </source>
</reference>
<comment type="caution">
    <text evidence="1">The sequence shown here is derived from an EMBL/GenBank/DDBJ whole genome shotgun (WGS) entry which is preliminary data.</text>
</comment>
<reference evidence="1" key="2">
    <citation type="submission" date="2021-02" db="EMBL/GenBank/DDBJ databases">
        <authorList>
            <person name="Kimball J.A."/>
            <person name="Haas M.W."/>
            <person name="Macchietto M."/>
            <person name="Kono T."/>
            <person name="Duquette J."/>
            <person name="Shao M."/>
        </authorList>
    </citation>
    <scope>NUCLEOTIDE SEQUENCE</scope>
    <source>
        <tissue evidence="1">Fresh leaf tissue</tissue>
    </source>
</reference>
<dbReference type="EMBL" id="JAAALK010000289">
    <property type="protein sequence ID" value="KAG8050914.1"/>
    <property type="molecule type" value="Genomic_DNA"/>
</dbReference>
<proteinExistence type="predicted"/>
<evidence type="ECO:0000313" key="2">
    <source>
        <dbReference type="Proteomes" id="UP000729402"/>
    </source>
</evidence>
<keyword evidence="2" id="KW-1185">Reference proteome</keyword>
<name>A0A8J5VN37_ZIZPA</name>
<dbReference type="AlphaFoldDB" id="A0A8J5VN37"/>
<accession>A0A8J5VN37</accession>
<gene>
    <name evidence="1" type="ORF">GUJ93_ZPchr0009g1503</name>
</gene>
<organism evidence="1 2">
    <name type="scientific">Zizania palustris</name>
    <name type="common">Northern wild rice</name>
    <dbReference type="NCBI Taxonomy" id="103762"/>
    <lineage>
        <taxon>Eukaryota</taxon>
        <taxon>Viridiplantae</taxon>
        <taxon>Streptophyta</taxon>
        <taxon>Embryophyta</taxon>
        <taxon>Tracheophyta</taxon>
        <taxon>Spermatophyta</taxon>
        <taxon>Magnoliopsida</taxon>
        <taxon>Liliopsida</taxon>
        <taxon>Poales</taxon>
        <taxon>Poaceae</taxon>
        <taxon>BOP clade</taxon>
        <taxon>Oryzoideae</taxon>
        <taxon>Oryzeae</taxon>
        <taxon>Zizaniinae</taxon>
        <taxon>Zizania</taxon>
    </lineage>
</organism>